<dbReference type="PROSITE" id="PS00028">
    <property type="entry name" value="ZINC_FINGER_C2H2_1"/>
    <property type="match status" value="1"/>
</dbReference>
<dbReference type="InterPro" id="IPR013087">
    <property type="entry name" value="Znf_C2H2_type"/>
</dbReference>
<protein>
    <recommendedName>
        <fullName evidence="3">C2H2-type domain-containing protein</fullName>
    </recommendedName>
</protein>
<feature type="compositionally biased region" description="Basic and acidic residues" evidence="2">
    <location>
        <begin position="133"/>
        <end position="145"/>
    </location>
</feature>
<dbReference type="GO" id="GO:0008270">
    <property type="term" value="F:zinc ion binding"/>
    <property type="evidence" value="ECO:0007669"/>
    <property type="project" value="UniProtKB-KW"/>
</dbReference>
<reference evidence="4" key="1">
    <citation type="journal article" date="2023" name="Mol. Phylogenet. Evol.">
        <title>Genome-scale phylogeny and comparative genomics of the fungal order Sordariales.</title>
        <authorList>
            <person name="Hensen N."/>
            <person name="Bonometti L."/>
            <person name="Westerberg I."/>
            <person name="Brannstrom I.O."/>
            <person name="Guillou S."/>
            <person name="Cros-Aarteil S."/>
            <person name="Calhoun S."/>
            <person name="Haridas S."/>
            <person name="Kuo A."/>
            <person name="Mondo S."/>
            <person name="Pangilinan J."/>
            <person name="Riley R."/>
            <person name="LaButti K."/>
            <person name="Andreopoulos B."/>
            <person name="Lipzen A."/>
            <person name="Chen C."/>
            <person name="Yan M."/>
            <person name="Daum C."/>
            <person name="Ng V."/>
            <person name="Clum A."/>
            <person name="Steindorff A."/>
            <person name="Ohm R.A."/>
            <person name="Martin F."/>
            <person name="Silar P."/>
            <person name="Natvig D.O."/>
            <person name="Lalanne C."/>
            <person name="Gautier V."/>
            <person name="Ament-Velasquez S.L."/>
            <person name="Kruys A."/>
            <person name="Hutchinson M.I."/>
            <person name="Powell A.J."/>
            <person name="Barry K."/>
            <person name="Miller A.N."/>
            <person name="Grigoriev I.V."/>
            <person name="Debuchy R."/>
            <person name="Gladieux P."/>
            <person name="Hiltunen Thoren M."/>
            <person name="Johannesson H."/>
        </authorList>
    </citation>
    <scope>NUCLEOTIDE SEQUENCE</scope>
    <source>
        <strain evidence="4">CBS 118394</strain>
    </source>
</reference>
<evidence type="ECO:0000313" key="4">
    <source>
        <dbReference type="EMBL" id="KAK3330449.1"/>
    </source>
</evidence>
<sequence length="568" mass="63216">MRNNGSHVSLGQASVTDHHCSCPYDDKVVPNGTTARMVLMFIRDLVEPPGCNQVRQTYPCPMRDCRKTFMEPLPLVQHLLFCPELLRSGVFDCDKCSNWHQVPTCEKDWEQWSGWKPQPPPFQRKRSFSSKMRDTFTLRRKDSSRKSNASPEPPHIDYAHSLNIRMNQTALGAVCPEHHIAHSGHRDVPDYLGLQKAVPLDLDRGMFWQAGGVDEISELHSAVSSIAPSSTFDTRPSQPTTANTSRTTLNFAQGFTTYQTPTPSSQRGDNVLNSQQFIFSPQPTFDGEATSIGNHSQTSSAMSLDEPLSVNDSALSPGELRPTTSNNNQTWWGSKQGADTQNLTPVSSGCFPIQSPVSAILPSDVTGELTAPTSPCTSAGMDDRNTTPGPYYPIHHASMHHAISRTLSQESMQDGLPNFFELDGSQIDAMSPHSSHAHHIAIHRKANLEPPTEELMCDECQWKPRGVRENLKGYLRKHKNTHKGLRLACEVPGCTKTFSRLDNLKKHKKDKHGMSDDSSSILPSKRVAEEYVEHIEEDGDVKRPGTSDSRIRGVVAEDYSMLWPALHF</sequence>
<keyword evidence="1" id="KW-0479">Metal-binding</keyword>
<feature type="region of interest" description="Disordered" evidence="2">
    <location>
        <begin position="133"/>
        <end position="156"/>
    </location>
</feature>
<dbReference type="AlphaFoldDB" id="A0AAE0ISP4"/>
<name>A0AAE0ISP4_9PEZI</name>
<evidence type="ECO:0000259" key="3">
    <source>
        <dbReference type="PROSITE" id="PS50157"/>
    </source>
</evidence>
<evidence type="ECO:0000256" key="1">
    <source>
        <dbReference type="PROSITE-ProRule" id="PRU00042"/>
    </source>
</evidence>
<comment type="caution">
    <text evidence="4">The sequence shown here is derived from an EMBL/GenBank/DDBJ whole genome shotgun (WGS) entry which is preliminary data.</text>
</comment>
<evidence type="ECO:0000313" key="5">
    <source>
        <dbReference type="Proteomes" id="UP001283341"/>
    </source>
</evidence>
<feature type="domain" description="C2H2-type" evidence="3">
    <location>
        <begin position="487"/>
        <end position="517"/>
    </location>
</feature>
<dbReference type="Proteomes" id="UP001283341">
    <property type="component" value="Unassembled WGS sequence"/>
</dbReference>
<dbReference type="Gene3D" id="3.30.160.60">
    <property type="entry name" value="Classic Zinc Finger"/>
    <property type="match status" value="1"/>
</dbReference>
<keyword evidence="1" id="KW-0862">Zinc</keyword>
<dbReference type="PROSITE" id="PS50157">
    <property type="entry name" value="ZINC_FINGER_C2H2_2"/>
    <property type="match status" value="1"/>
</dbReference>
<keyword evidence="5" id="KW-1185">Reference proteome</keyword>
<dbReference type="EMBL" id="JAUEDM010000001">
    <property type="protein sequence ID" value="KAK3330449.1"/>
    <property type="molecule type" value="Genomic_DNA"/>
</dbReference>
<proteinExistence type="predicted"/>
<dbReference type="SMART" id="SM00355">
    <property type="entry name" value="ZnF_C2H2"/>
    <property type="match status" value="3"/>
</dbReference>
<feature type="region of interest" description="Disordered" evidence="2">
    <location>
        <begin position="282"/>
        <end position="328"/>
    </location>
</feature>
<organism evidence="4 5">
    <name type="scientific">Apodospora peruviana</name>
    <dbReference type="NCBI Taxonomy" id="516989"/>
    <lineage>
        <taxon>Eukaryota</taxon>
        <taxon>Fungi</taxon>
        <taxon>Dikarya</taxon>
        <taxon>Ascomycota</taxon>
        <taxon>Pezizomycotina</taxon>
        <taxon>Sordariomycetes</taxon>
        <taxon>Sordariomycetidae</taxon>
        <taxon>Sordariales</taxon>
        <taxon>Lasiosphaeriaceae</taxon>
        <taxon>Apodospora</taxon>
    </lineage>
</organism>
<gene>
    <name evidence="4" type="ORF">B0H66DRAFT_572506</name>
</gene>
<keyword evidence="1" id="KW-0863">Zinc-finger</keyword>
<accession>A0AAE0ISP4</accession>
<dbReference type="SUPFAM" id="SSF57667">
    <property type="entry name" value="beta-beta-alpha zinc fingers"/>
    <property type="match status" value="1"/>
</dbReference>
<evidence type="ECO:0000256" key="2">
    <source>
        <dbReference type="SAM" id="MobiDB-lite"/>
    </source>
</evidence>
<reference evidence="4" key="2">
    <citation type="submission" date="2023-06" db="EMBL/GenBank/DDBJ databases">
        <authorList>
            <consortium name="Lawrence Berkeley National Laboratory"/>
            <person name="Haridas S."/>
            <person name="Hensen N."/>
            <person name="Bonometti L."/>
            <person name="Westerberg I."/>
            <person name="Brannstrom I.O."/>
            <person name="Guillou S."/>
            <person name="Cros-Aarteil S."/>
            <person name="Calhoun S."/>
            <person name="Kuo A."/>
            <person name="Mondo S."/>
            <person name="Pangilinan J."/>
            <person name="Riley R."/>
            <person name="Labutti K."/>
            <person name="Andreopoulos B."/>
            <person name="Lipzen A."/>
            <person name="Chen C."/>
            <person name="Yanf M."/>
            <person name="Daum C."/>
            <person name="Ng V."/>
            <person name="Clum A."/>
            <person name="Steindorff A."/>
            <person name="Ohm R."/>
            <person name="Martin F."/>
            <person name="Silar P."/>
            <person name="Natvig D."/>
            <person name="Lalanne C."/>
            <person name="Gautier V."/>
            <person name="Ament-Velasquez S.L."/>
            <person name="Kruys A."/>
            <person name="Hutchinson M.I."/>
            <person name="Powell A.J."/>
            <person name="Barry K."/>
            <person name="Miller A.N."/>
            <person name="Grigoriev I.V."/>
            <person name="Debuchy R."/>
            <person name="Gladieux P."/>
            <person name="Thoren M.H."/>
            <person name="Johannesson H."/>
        </authorList>
    </citation>
    <scope>NUCLEOTIDE SEQUENCE</scope>
    <source>
        <strain evidence="4">CBS 118394</strain>
    </source>
</reference>
<dbReference type="InterPro" id="IPR036236">
    <property type="entry name" value="Znf_C2H2_sf"/>
</dbReference>
<feature type="compositionally biased region" description="Polar residues" evidence="2">
    <location>
        <begin position="291"/>
        <end position="302"/>
    </location>
</feature>